<feature type="transmembrane region" description="Helical" evidence="1">
    <location>
        <begin position="74"/>
        <end position="97"/>
    </location>
</feature>
<reference evidence="2 3" key="1">
    <citation type="submission" date="2020-11" db="EMBL/GenBank/DDBJ databases">
        <authorList>
            <person name="Kim M.K."/>
        </authorList>
    </citation>
    <scope>NUCLEOTIDE SEQUENCE [LARGE SCALE GENOMIC DNA]</scope>
    <source>
        <strain evidence="2 3">BT439</strain>
    </source>
</reference>
<dbReference type="EMBL" id="JADQDP010000004">
    <property type="protein sequence ID" value="MBF9143661.1"/>
    <property type="molecule type" value="Genomic_DNA"/>
</dbReference>
<comment type="caution">
    <text evidence="2">The sequence shown here is derived from an EMBL/GenBank/DDBJ whole genome shotgun (WGS) entry which is preliminary data.</text>
</comment>
<gene>
    <name evidence="2" type="ORF">I2I01_18595</name>
</gene>
<name>A0A931BJH8_9BACT</name>
<keyword evidence="3" id="KW-1185">Reference proteome</keyword>
<proteinExistence type="predicted"/>
<organism evidence="2 3">
    <name type="scientific">Hymenobacter properus</name>
    <dbReference type="NCBI Taxonomy" id="2791026"/>
    <lineage>
        <taxon>Bacteria</taxon>
        <taxon>Pseudomonadati</taxon>
        <taxon>Bacteroidota</taxon>
        <taxon>Cytophagia</taxon>
        <taxon>Cytophagales</taxon>
        <taxon>Hymenobacteraceae</taxon>
        <taxon>Hymenobacter</taxon>
    </lineage>
</organism>
<dbReference type="Proteomes" id="UP000645610">
    <property type="component" value="Unassembled WGS sequence"/>
</dbReference>
<dbReference type="GO" id="GO:0008556">
    <property type="term" value="F:P-type potassium transmembrane transporter activity"/>
    <property type="evidence" value="ECO:0007669"/>
    <property type="project" value="InterPro"/>
</dbReference>
<dbReference type="InterPro" id="IPR011726">
    <property type="entry name" value="KdpF"/>
</dbReference>
<evidence type="ECO:0000256" key="1">
    <source>
        <dbReference type="SAM" id="Phobius"/>
    </source>
</evidence>
<sequence length="102" mass="11300">MIILKNYYLINKELYWQRQPTGDFGPALAMACATNYSTSVCPLCCLPPFCPPPALAASGSSTNRWTFSTTSNPLIAMMTALLVLSMTTFAYLCYVLLKPEKF</sequence>
<dbReference type="Pfam" id="PF09604">
    <property type="entry name" value="Potass_KdpF"/>
    <property type="match status" value="1"/>
</dbReference>
<keyword evidence="1" id="KW-1133">Transmembrane helix</keyword>
<protein>
    <submittedName>
        <fullName evidence="2">Potassium-transporting ATPase subunit F</fullName>
    </submittedName>
</protein>
<keyword evidence="1" id="KW-0812">Transmembrane</keyword>
<dbReference type="AlphaFoldDB" id="A0A931BJH8"/>
<dbReference type="GO" id="GO:0005886">
    <property type="term" value="C:plasma membrane"/>
    <property type="evidence" value="ECO:0007669"/>
    <property type="project" value="InterPro"/>
</dbReference>
<accession>A0A931BJH8</accession>
<evidence type="ECO:0000313" key="2">
    <source>
        <dbReference type="EMBL" id="MBF9143661.1"/>
    </source>
</evidence>
<keyword evidence="1" id="KW-0472">Membrane</keyword>
<evidence type="ECO:0000313" key="3">
    <source>
        <dbReference type="Proteomes" id="UP000645610"/>
    </source>
</evidence>